<feature type="transmembrane region" description="Helical" evidence="1">
    <location>
        <begin position="426"/>
        <end position="448"/>
    </location>
</feature>
<feature type="transmembrane region" description="Helical" evidence="1">
    <location>
        <begin position="65"/>
        <end position="84"/>
    </location>
</feature>
<feature type="transmembrane region" description="Helical" evidence="1">
    <location>
        <begin position="517"/>
        <end position="533"/>
    </location>
</feature>
<feature type="transmembrane region" description="Helical" evidence="1">
    <location>
        <begin position="377"/>
        <end position="395"/>
    </location>
</feature>
<feature type="transmembrane region" description="Helical" evidence="1">
    <location>
        <begin position="203"/>
        <end position="222"/>
    </location>
</feature>
<proteinExistence type="predicted"/>
<dbReference type="EMBL" id="JABWCS010000198">
    <property type="protein sequence ID" value="NUU60170.1"/>
    <property type="molecule type" value="Genomic_DNA"/>
</dbReference>
<feature type="transmembrane region" description="Helical" evidence="1">
    <location>
        <begin position="165"/>
        <end position="191"/>
    </location>
</feature>
<feature type="transmembrane region" description="Helical" evidence="1">
    <location>
        <begin position="493"/>
        <end position="511"/>
    </location>
</feature>
<feature type="transmembrane region" description="Helical" evidence="1">
    <location>
        <begin position="90"/>
        <end position="114"/>
    </location>
</feature>
<reference evidence="2" key="1">
    <citation type="submission" date="2020-06" db="EMBL/GenBank/DDBJ databases">
        <title>Paenibacillus sp. nov., isolated from soil.</title>
        <authorList>
            <person name="Seo Y.L."/>
        </authorList>
    </citation>
    <scope>NUCLEOTIDE SEQUENCE [LARGE SCALE GENOMIC DNA]</scope>
    <source>
        <strain evidence="2">JW14</strain>
    </source>
</reference>
<dbReference type="Proteomes" id="UP000564806">
    <property type="component" value="Unassembled WGS sequence"/>
</dbReference>
<organism evidence="2 3">
    <name type="scientific">Paenibacillus agri</name>
    <dbReference type="NCBI Taxonomy" id="2744309"/>
    <lineage>
        <taxon>Bacteria</taxon>
        <taxon>Bacillati</taxon>
        <taxon>Bacillota</taxon>
        <taxon>Bacilli</taxon>
        <taxon>Bacillales</taxon>
        <taxon>Paenibacillaceae</taxon>
        <taxon>Paenibacillus</taxon>
    </lineage>
</organism>
<feature type="transmembrane region" description="Helical" evidence="1">
    <location>
        <begin position="263"/>
        <end position="284"/>
    </location>
</feature>
<keyword evidence="1" id="KW-0812">Transmembrane</keyword>
<sequence length="554" mass="62867">MNDFRVLKLLDRLEGLFCRAGIDYGVMRSILQVKLTMDGRRAPTVLAATQRSAEPKEGSPFRPQWVYLIMGTFLIPLIIPSGHYMLQMSLVLGVVMFMITTTLVSDFSSVLLDLRDKNILFSKPVNRRTLNMAKNIHVLIYLFTLTLSLAGPTLIVSLFRQGPLFFLLYCVAIVLMNCFILVITGFLYLLILKLFDGERLKDIINYVQIVLMIAITVGYQLISRLFNLAEFSASFIPAWWQYLIPPVWFAAPFELAFGGGRGIHFSVLSGLAIILPLLLIIIYIKLMPQFEKSLQKLSAQEVGGREAARLSGWLSTVVCRSREEGMFFRFTWSMMKTERDFKLKVYPTLGFSIVFPFIFILNMIWLGDGGGIGNSKTYLFIYFSATLMMTVVQMLRYSGSYKGAWIYKVIPLPGDHTVYRGMLKAALLRLFVPVFLAEAVVFTVLYGVRILPDLVVVLFANFIYAVLCFLLLPRSLPFSERFEAAKQKEFTGSSFLMLFLLIGMVGLHYLATLLTGGVYIYLVLLAVGNYLLWRRTFPEGKRTKPSGMSNMDIF</sequence>
<dbReference type="RefSeq" id="WP_175370779.1">
    <property type="nucleotide sequence ID" value="NZ_JABWCS010000198.1"/>
</dbReference>
<gene>
    <name evidence="2" type="ORF">HPT30_07420</name>
</gene>
<evidence type="ECO:0000313" key="3">
    <source>
        <dbReference type="Proteomes" id="UP000564806"/>
    </source>
</evidence>
<keyword evidence="3" id="KW-1185">Reference proteome</keyword>
<feature type="transmembrane region" description="Helical" evidence="1">
    <location>
        <begin position="345"/>
        <end position="365"/>
    </location>
</feature>
<keyword evidence="1" id="KW-0472">Membrane</keyword>
<evidence type="ECO:0000256" key="1">
    <source>
        <dbReference type="SAM" id="Phobius"/>
    </source>
</evidence>
<accession>A0A850EK37</accession>
<keyword evidence="1" id="KW-1133">Transmembrane helix</keyword>
<protein>
    <submittedName>
        <fullName evidence="2">Uncharacterized protein</fullName>
    </submittedName>
</protein>
<feature type="transmembrane region" description="Helical" evidence="1">
    <location>
        <begin position="454"/>
        <end position="472"/>
    </location>
</feature>
<dbReference type="AlphaFoldDB" id="A0A850EK37"/>
<name>A0A850EK37_9BACL</name>
<feature type="transmembrane region" description="Helical" evidence="1">
    <location>
        <begin position="135"/>
        <end position="159"/>
    </location>
</feature>
<evidence type="ECO:0000313" key="2">
    <source>
        <dbReference type="EMBL" id="NUU60170.1"/>
    </source>
</evidence>
<comment type="caution">
    <text evidence="2">The sequence shown here is derived from an EMBL/GenBank/DDBJ whole genome shotgun (WGS) entry which is preliminary data.</text>
</comment>